<evidence type="ECO:0000313" key="4">
    <source>
        <dbReference type="EMBL" id="CAD9124730.1"/>
    </source>
</evidence>
<keyword evidence="1" id="KW-0433">Leucine-rich repeat</keyword>
<evidence type="ECO:0000256" key="1">
    <source>
        <dbReference type="ARBA" id="ARBA00022614"/>
    </source>
</evidence>
<dbReference type="InterPro" id="IPR032675">
    <property type="entry name" value="LRR_dom_sf"/>
</dbReference>
<feature type="domain" description="Ubiquitin-like" evidence="3">
    <location>
        <begin position="352"/>
        <end position="432"/>
    </location>
</feature>
<dbReference type="PROSITE" id="PS50053">
    <property type="entry name" value="UBIQUITIN_2"/>
    <property type="match status" value="1"/>
</dbReference>
<name>A0A7S1M8M5_NEODS</name>
<dbReference type="InterPro" id="IPR000626">
    <property type="entry name" value="Ubiquitin-like_dom"/>
</dbReference>
<dbReference type="Gene3D" id="3.80.10.10">
    <property type="entry name" value="Ribonuclease Inhibitor"/>
    <property type="match status" value="2"/>
</dbReference>
<evidence type="ECO:0000259" key="3">
    <source>
        <dbReference type="PROSITE" id="PS50053"/>
    </source>
</evidence>
<dbReference type="AlphaFoldDB" id="A0A7S1M8M5"/>
<sequence length="439" mass="48779">MVTFLDALRQRYGAADDTAYDDDAFLVSTSKPKFRQKKWEMVGLEETRVKQADHSKLTVVSLPEAGIDKAESEPGQLKDARLLRVRDLDLSRNETLTLPEIDTIVRNLPALQELQLNNIPLPTLQVAEKWKYLRTLTLNHTGLSWDHIDALAALPRLVELHFEANNLRTFGRDESAVLPSVTVLNIAANNIDSWDFAPHVARQFPALKELRLHGNPLRCPADPVQLLTTLETLWLANAAMEGAQAVNWIAAQCPRLVSLRVSYGTLLPGMSEAQARMCVIASVPTLTSLNNGTVRPKERADAELFYLQRALRTTDAEERGQSYPRWVELETKYKSVMTASPEDASAPAAVMLRLTFRSLGNPDTVKTLPSSLTVGKLKSIVSTIWRDMTPDKQRLAFCSGDEVGAMPAQPLDDDMQTLAHFGVGTGAIIEVLDHEKPER</sequence>
<dbReference type="Gene3D" id="3.10.20.90">
    <property type="entry name" value="Phosphatidylinositol 3-kinase Catalytic Subunit, Chain A, domain 1"/>
    <property type="match status" value="1"/>
</dbReference>
<dbReference type="PANTHER" id="PTHR18849">
    <property type="entry name" value="LEUCINE RICH REPEAT PROTEIN"/>
    <property type="match status" value="1"/>
</dbReference>
<evidence type="ECO:0000256" key="2">
    <source>
        <dbReference type="ARBA" id="ARBA00022737"/>
    </source>
</evidence>
<dbReference type="PANTHER" id="PTHR18849:SF0">
    <property type="entry name" value="CILIA- AND FLAGELLA-ASSOCIATED PROTEIN 410-RELATED"/>
    <property type="match status" value="1"/>
</dbReference>
<dbReference type="EMBL" id="HBGF01029026">
    <property type="protein sequence ID" value="CAD9124730.1"/>
    <property type="molecule type" value="Transcribed_RNA"/>
</dbReference>
<organism evidence="4">
    <name type="scientific">Neobodo designis</name>
    <name type="common">Flagellated protozoan</name>
    <name type="synonym">Bodo designis</name>
    <dbReference type="NCBI Taxonomy" id="312471"/>
    <lineage>
        <taxon>Eukaryota</taxon>
        <taxon>Discoba</taxon>
        <taxon>Euglenozoa</taxon>
        <taxon>Kinetoplastea</taxon>
        <taxon>Metakinetoplastina</taxon>
        <taxon>Neobodonida</taxon>
        <taxon>Neobodo</taxon>
    </lineage>
</organism>
<reference evidence="4" key="1">
    <citation type="submission" date="2021-01" db="EMBL/GenBank/DDBJ databases">
        <authorList>
            <person name="Corre E."/>
            <person name="Pelletier E."/>
            <person name="Niang G."/>
            <person name="Scheremetjew M."/>
            <person name="Finn R."/>
            <person name="Kale V."/>
            <person name="Holt S."/>
            <person name="Cochrane G."/>
            <person name="Meng A."/>
            <person name="Brown T."/>
            <person name="Cohen L."/>
        </authorList>
    </citation>
    <scope>NUCLEOTIDE SEQUENCE</scope>
    <source>
        <strain evidence="4">CCAP 1951/1</strain>
    </source>
</reference>
<protein>
    <recommendedName>
        <fullName evidence="3">Ubiquitin-like domain-containing protein</fullName>
    </recommendedName>
</protein>
<dbReference type="SUPFAM" id="SSF54236">
    <property type="entry name" value="Ubiquitin-like"/>
    <property type="match status" value="1"/>
</dbReference>
<dbReference type="SUPFAM" id="SSF52058">
    <property type="entry name" value="L domain-like"/>
    <property type="match status" value="1"/>
</dbReference>
<keyword evidence="2" id="KW-0677">Repeat</keyword>
<dbReference type="InterPro" id="IPR029071">
    <property type="entry name" value="Ubiquitin-like_domsf"/>
</dbReference>
<accession>A0A7S1M8M5</accession>
<gene>
    <name evidence="4" type="ORF">NDES1114_LOCUS19246</name>
</gene>
<proteinExistence type="predicted"/>